<reference evidence="2 3" key="1">
    <citation type="journal article" date="2024" name="Commun. Biol.">
        <title>Comparative genomic analysis of thermophilic fungi reveals convergent evolutionary adaptations and gene losses.</title>
        <authorList>
            <person name="Steindorff A.S."/>
            <person name="Aguilar-Pontes M.V."/>
            <person name="Robinson A.J."/>
            <person name="Andreopoulos B."/>
            <person name="LaButti K."/>
            <person name="Kuo A."/>
            <person name="Mondo S."/>
            <person name="Riley R."/>
            <person name="Otillar R."/>
            <person name="Haridas S."/>
            <person name="Lipzen A."/>
            <person name="Grimwood J."/>
            <person name="Schmutz J."/>
            <person name="Clum A."/>
            <person name="Reid I.D."/>
            <person name="Moisan M.C."/>
            <person name="Butler G."/>
            <person name="Nguyen T.T.M."/>
            <person name="Dewar K."/>
            <person name="Conant G."/>
            <person name="Drula E."/>
            <person name="Henrissat B."/>
            <person name="Hansel C."/>
            <person name="Singer S."/>
            <person name="Hutchinson M.I."/>
            <person name="de Vries R.P."/>
            <person name="Natvig D.O."/>
            <person name="Powell A.J."/>
            <person name="Tsang A."/>
            <person name="Grigoriev I.V."/>
        </authorList>
    </citation>
    <scope>NUCLEOTIDE SEQUENCE [LARGE SCALE GENOMIC DNA]</scope>
    <source>
        <strain evidence="2 3">ATCC 22073</strain>
    </source>
</reference>
<dbReference type="Proteomes" id="UP001600064">
    <property type="component" value="Unassembled WGS sequence"/>
</dbReference>
<gene>
    <name evidence="2" type="ORF">VTJ83DRAFT_4871</name>
</gene>
<accession>A0ABR4DB62</accession>
<evidence type="ECO:0000256" key="1">
    <source>
        <dbReference type="SAM" id="MobiDB-lite"/>
    </source>
</evidence>
<comment type="caution">
    <text evidence="2">The sequence shown here is derived from an EMBL/GenBank/DDBJ whole genome shotgun (WGS) entry which is preliminary data.</text>
</comment>
<sequence>MSSRLPDGKLTAPGQEAWGQQPRPQQLDASHCHPVFFTNKLRRPPFGALSGQQSSPVAHGYVYRDGPGLRTGGRL</sequence>
<feature type="region of interest" description="Disordered" evidence="1">
    <location>
        <begin position="46"/>
        <end position="75"/>
    </location>
</feature>
<dbReference type="RefSeq" id="XP_070866321.1">
    <property type="nucleotide sequence ID" value="XM_071011408.1"/>
</dbReference>
<dbReference type="EMBL" id="JAZGUE010000004">
    <property type="protein sequence ID" value="KAL2267594.1"/>
    <property type="molecule type" value="Genomic_DNA"/>
</dbReference>
<keyword evidence="3" id="KW-1185">Reference proteome</keyword>
<proteinExistence type="predicted"/>
<name>A0ABR4DB62_9PEZI</name>
<feature type="region of interest" description="Disordered" evidence="1">
    <location>
        <begin position="1"/>
        <end position="28"/>
    </location>
</feature>
<evidence type="ECO:0000313" key="2">
    <source>
        <dbReference type="EMBL" id="KAL2267594.1"/>
    </source>
</evidence>
<dbReference type="GeneID" id="98126052"/>
<evidence type="ECO:0000313" key="3">
    <source>
        <dbReference type="Proteomes" id="UP001600064"/>
    </source>
</evidence>
<protein>
    <submittedName>
        <fullName evidence="2">Uncharacterized protein</fullName>
    </submittedName>
</protein>
<organism evidence="2 3">
    <name type="scientific">Remersonia thermophila</name>
    <dbReference type="NCBI Taxonomy" id="72144"/>
    <lineage>
        <taxon>Eukaryota</taxon>
        <taxon>Fungi</taxon>
        <taxon>Dikarya</taxon>
        <taxon>Ascomycota</taxon>
        <taxon>Pezizomycotina</taxon>
        <taxon>Sordariomycetes</taxon>
        <taxon>Sordariomycetidae</taxon>
        <taxon>Sordariales</taxon>
        <taxon>Sordariales incertae sedis</taxon>
        <taxon>Remersonia</taxon>
    </lineage>
</organism>